<dbReference type="EMBL" id="MCHY01000009">
    <property type="protein sequence ID" value="RKD22658.1"/>
    <property type="molecule type" value="Genomic_DNA"/>
</dbReference>
<keyword evidence="3" id="KW-1133">Transmembrane helix</keyword>
<reference evidence="5 6" key="1">
    <citation type="submission" date="2016-08" db="EMBL/GenBank/DDBJ databases">
        <title>Novel Firmicute Genomes.</title>
        <authorList>
            <person name="Poppleton D.I."/>
            <person name="Gribaldo S."/>
        </authorList>
    </citation>
    <scope>NUCLEOTIDE SEQUENCE [LARGE SCALE GENOMIC DNA]</scope>
    <source>
        <strain evidence="5 6">RAOx-1</strain>
    </source>
</reference>
<evidence type="ECO:0000259" key="4">
    <source>
        <dbReference type="Pfam" id="PF13490"/>
    </source>
</evidence>
<evidence type="ECO:0000313" key="6">
    <source>
        <dbReference type="Proteomes" id="UP000284219"/>
    </source>
</evidence>
<sequence length="203" mass="23054">MDCKQAISLIHDYLDEDLARQEELELKRHLMSCSACKQRFQSLQHTVAFVQSASRVYAPLNFTDQVLAALPKESYPRIWKQKMRRHPLFVTGSLLFLLLIAGLAAHWTSFQQFQLTSDQLYKLQIDESSRKVIVPSSSVVDGDILIRNADLEIKGKVLGNVTVIDGNVLFDSTGSVGGKCEEINRAVEWVWFHIKRIALQIIP</sequence>
<dbReference type="Gene3D" id="1.10.10.1320">
    <property type="entry name" value="Anti-sigma factor, zinc-finger domain"/>
    <property type="match status" value="1"/>
</dbReference>
<feature type="transmembrane region" description="Helical" evidence="3">
    <location>
        <begin position="87"/>
        <end position="107"/>
    </location>
</feature>
<keyword evidence="3" id="KW-0472">Membrane</keyword>
<keyword evidence="3" id="KW-0812">Transmembrane</keyword>
<organism evidence="5 6">
    <name type="scientific">Ammoniphilus oxalaticus</name>
    <dbReference type="NCBI Taxonomy" id="66863"/>
    <lineage>
        <taxon>Bacteria</taxon>
        <taxon>Bacillati</taxon>
        <taxon>Bacillota</taxon>
        <taxon>Bacilli</taxon>
        <taxon>Bacillales</taxon>
        <taxon>Paenibacillaceae</taxon>
        <taxon>Aneurinibacillus group</taxon>
        <taxon>Ammoniphilus</taxon>
    </lineage>
</organism>
<evidence type="ECO:0000313" key="5">
    <source>
        <dbReference type="EMBL" id="RKD22658.1"/>
    </source>
</evidence>
<keyword evidence="6" id="KW-1185">Reference proteome</keyword>
<feature type="domain" description="Putative zinc-finger" evidence="4">
    <location>
        <begin position="3"/>
        <end position="36"/>
    </location>
</feature>
<comment type="caution">
    <text evidence="5">The sequence shown here is derived from an EMBL/GenBank/DDBJ whole genome shotgun (WGS) entry which is preliminary data.</text>
</comment>
<proteinExistence type="inferred from homology"/>
<gene>
    <name evidence="5" type="ORF">BEP19_10395</name>
</gene>
<dbReference type="AlphaFoldDB" id="A0A419SFU8"/>
<dbReference type="RefSeq" id="WP_170145362.1">
    <property type="nucleotide sequence ID" value="NZ_MCHY01000009.1"/>
</dbReference>
<protein>
    <recommendedName>
        <fullName evidence="2">Anti-sigma-W factor RsiW</fullName>
    </recommendedName>
</protein>
<accession>A0A419SFU8</accession>
<dbReference type="Proteomes" id="UP000284219">
    <property type="component" value="Unassembled WGS sequence"/>
</dbReference>
<dbReference type="Pfam" id="PF13490">
    <property type="entry name" value="zf-HC2"/>
    <property type="match status" value="1"/>
</dbReference>
<evidence type="ECO:0000256" key="3">
    <source>
        <dbReference type="SAM" id="Phobius"/>
    </source>
</evidence>
<evidence type="ECO:0000256" key="2">
    <source>
        <dbReference type="ARBA" id="ARBA00024438"/>
    </source>
</evidence>
<name>A0A419SFU8_9BACL</name>
<evidence type="ECO:0000256" key="1">
    <source>
        <dbReference type="ARBA" id="ARBA00024353"/>
    </source>
</evidence>
<comment type="similarity">
    <text evidence="1">Belongs to the zinc-associated anti-sigma factor (ZAS) superfamily. Anti-sigma-W factor family.</text>
</comment>
<dbReference type="InterPro" id="IPR027383">
    <property type="entry name" value="Znf_put"/>
</dbReference>
<dbReference type="InterPro" id="IPR041916">
    <property type="entry name" value="Anti_sigma_zinc_sf"/>
</dbReference>